<dbReference type="SUPFAM" id="SSF49401">
    <property type="entry name" value="Bacterial adhesins"/>
    <property type="match status" value="1"/>
</dbReference>
<evidence type="ECO:0000313" key="4">
    <source>
        <dbReference type="Proteomes" id="UP000037931"/>
    </source>
</evidence>
<dbReference type="InterPro" id="IPR008966">
    <property type="entry name" value="Adhesion_dom_sf"/>
</dbReference>
<dbReference type="Gene3D" id="2.60.40.1090">
    <property type="entry name" value="Fimbrial-type adhesion domain"/>
    <property type="match status" value="1"/>
</dbReference>
<dbReference type="PATRIC" id="fig|50340.43.peg.3707"/>
<evidence type="ECO:0000259" key="2">
    <source>
        <dbReference type="Pfam" id="PF22003"/>
    </source>
</evidence>
<dbReference type="Gene3D" id="2.60.40.3310">
    <property type="match status" value="1"/>
</dbReference>
<feature type="chain" id="PRO_5005836117" evidence="1">
    <location>
        <begin position="22"/>
        <end position="319"/>
    </location>
</feature>
<comment type="caution">
    <text evidence="3">The sequence shown here is derived from an EMBL/GenBank/DDBJ whole genome shotgun (WGS) entry which is preliminary data.</text>
</comment>
<evidence type="ECO:0000256" key="1">
    <source>
        <dbReference type="SAM" id="SignalP"/>
    </source>
</evidence>
<dbReference type="EMBL" id="JSYZ01000029">
    <property type="protein sequence ID" value="KPA87516.1"/>
    <property type="molecule type" value="Genomic_DNA"/>
</dbReference>
<dbReference type="GO" id="GO:0009289">
    <property type="term" value="C:pilus"/>
    <property type="evidence" value="ECO:0007669"/>
    <property type="project" value="InterPro"/>
</dbReference>
<name>A0A0M9GCE8_9PSED</name>
<sequence length="319" mass="33778" precursor="true">MKGSIRLFVVLVAGLSLPTLAQAGCDYYPSTRNGATFPSTITVPVNLPVGGLIARAALSTPYPSGISQCTTSVLQQTIGRYTAADWVNLGNGISVYRTNVPGVGVRIHSLMDSGTPYTTSLQSSTTTLPPRSYNHFLTSMEAQFYKTGNVSTGTVPAGNLHQNNWDGRLISTILLHNSVQFVAQSPTCDLAVGDVNRTINLDKIQLSNFTDNSAGKYNFEISANCNNASSVTFRFTGTPANGDSYRFANTGTAPGVGTWLYSRIGGVESTIRANGTENTRTVSVSANRAVLPLGAAYWKIGTPGKGTLVSAVTVNITYN</sequence>
<dbReference type="Pfam" id="PF22003">
    <property type="entry name" value="MrkDrd"/>
    <property type="match status" value="1"/>
</dbReference>
<dbReference type="OrthoDB" id="7010164at2"/>
<dbReference type="Proteomes" id="UP000037931">
    <property type="component" value="Unassembled WGS sequence"/>
</dbReference>
<dbReference type="AlphaFoldDB" id="A0A0M9GCE8"/>
<accession>A0A0M9GCE8</accession>
<reference evidence="3 4" key="1">
    <citation type="journal article" date="2015" name="PLoS ONE">
        <title>Rice-Infecting Pseudomonas Genomes Are Highly Accessorized and Harbor Multiple Putative Virulence Mechanisms to Cause Sheath Brown Rot.</title>
        <authorList>
            <person name="Quibod I.L."/>
            <person name="Grande G."/>
            <person name="Oreiro E.G."/>
            <person name="Borja F.N."/>
            <person name="Dossa G.S."/>
            <person name="Mauleon R."/>
            <person name="Cruz C.V."/>
            <person name="Oliva R."/>
        </authorList>
    </citation>
    <scope>NUCLEOTIDE SEQUENCE [LARGE SCALE GENOMIC DNA]</scope>
    <source>
        <strain evidence="3 4">IRRI 6609</strain>
    </source>
</reference>
<gene>
    <name evidence="3" type="ORF">PF66_05989</name>
</gene>
<evidence type="ECO:0000313" key="3">
    <source>
        <dbReference type="EMBL" id="KPA87516.1"/>
    </source>
</evidence>
<dbReference type="GO" id="GO:0007155">
    <property type="term" value="P:cell adhesion"/>
    <property type="evidence" value="ECO:0007669"/>
    <property type="project" value="InterPro"/>
</dbReference>
<feature type="domain" description="MrkD-like receptor binding" evidence="2">
    <location>
        <begin position="41"/>
        <end position="128"/>
    </location>
</feature>
<dbReference type="InterPro" id="IPR036937">
    <property type="entry name" value="Adhesion_dom_fimbrial_sf"/>
</dbReference>
<dbReference type="STRING" id="50340.PF66_05989"/>
<proteinExistence type="predicted"/>
<keyword evidence="1" id="KW-0732">Signal</keyword>
<protein>
    <submittedName>
        <fullName evidence="3">P pilus assembly protein, pilin FimA</fullName>
    </submittedName>
</protein>
<feature type="signal peptide" evidence="1">
    <location>
        <begin position="1"/>
        <end position="21"/>
    </location>
</feature>
<organism evidence="3 4">
    <name type="scientific">Pseudomonas asplenii</name>
    <dbReference type="NCBI Taxonomy" id="53407"/>
    <lineage>
        <taxon>Bacteria</taxon>
        <taxon>Pseudomonadati</taxon>
        <taxon>Pseudomonadota</taxon>
        <taxon>Gammaproteobacteria</taxon>
        <taxon>Pseudomonadales</taxon>
        <taxon>Pseudomonadaceae</taxon>
        <taxon>Pseudomonas</taxon>
    </lineage>
</organism>
<dbReference type="InterPro" id="IPR054160">
    <property type="entry name" value="MrkD_recept-bd"/>
</dbReference>
<keyword evidence="4" id="KW-1185">Reference proteome</keyword>
<dbReference type="RefSeq" id="WP_054064603.1">
    <property type="nucleotide sequence ID" value="NZ_JSYZ01000029.1"/>
</dbReference>